<comment type="caution">
    <text evidence="1">The sequence shown here is derived from an EMBL/GenBank/DDBJ whole genome shotgun (WGS) entry which is preliminary data.</text>
</comment>
<organism evidence="1 2">
    <name type="scientific">Quercus suber</name>
    <name type="common">Cork oak</name>
    <dbReference type="NCBI Taxonomy" id="58331"/>
    <lineage>
        <taxon>Eukaryota</taxon>
        <taxon>Viridiplantae</taxon>
        <taxon>Streptophyta</taxon>
        <taxon>Embryophyta</taxon>
        <taxon>Tracheophyta</taxon>
        <taxon>Spermatophyta</taxon>
        <taxon>Magnoliopsida</taxon>
        <taxon>eudicotyledons</taxon>
        <taxon>Gunneridae</taxon>
        <taxon>Pentapetalae</taxon>
        <taxon>rosids</taxon>
        <taxon>fabids</taxon>
        <taxon>Fagales</taxon>
        <taxon>Fagaceae</taxon>
        <taxon>Quercus</taxon>
    </lineage>
</organism>
<evidence type="ECO:0000313" key="2">
    <source>
        <dbReference type="Proteomes" id="UP000237347"/>
    </source>
</evidence>
<dbReference type="Proteomes" id="UP000237347">
    <property type="component" value="Unassembled WGS sequence"/>
</dbReference>
<name>A0AAW0KF69_QUESU</name>
<dbReference type="EMBL" id="PKMF04000325">
    <property type="protein sequence ID" value="KAK7837667.1"/>
    <property type="molecule type" value="Genomic_DNA"/>
</dbReference>
<sequence length="156" mass="17977">MYNIRCFEKLKISIFMVGEIGRNDYNYALFQGKTIEEVRYMALEVVQAIKDAVIYTVVIIAKLSNGFTFIQSLLSLSTLLIECMINRTQYNGDLVMDFVIFQGTRFDDAFLQKSCCDLGGDYDFSMAEESSYDTKVYQYLANELIHDILANLHCKF</sequence>
<proteinExistence type="predicted"/>
<evidence type="ECO:0000313" key="1">
    <source>
        <dbReference type="EMBL" id="KAK7837667.1"/>
    </source>
</evidence>
<keyword evidence="2" id="KW-1185">Reference proteome</keyword>
<accession>A0AAW0KF69</accession>
<protein>
    <submittedName>
        <fullName evidence="1">Gdsl esterase/lipase</fullName>
    </submittedName>
</protein>
<reference evidence="1 2" key="1">
    <citation type="journal article" date="2018" name="Sci. Data">
        <title>The draft genome sequence of cork oak.</title>
        <authorList>
            <person name="Ramos A.M."/>
            <person name="Usie A."/>
            <person name="Barbosa P."/>
            <person name="Barros P.M."/>
            <person name="Capote T."/>
            <person name="Chaves I."/>
            <person name="Simoes F."/>
            <person name="Abreu I."/>
            <person name="Carrasquinho I."/>
            <person name="Faro C."/>
            <person name="Guimaraes J.B."/>
            <person name="Mendonca D."/>
            <person name="Nobrega F."/>
            <person name="Rodrigues L."/>
            <person name="Saibo N.J.M."/>
            <person name="Varela M.C."/>
            <person name="Egas C."/>
            <person name="Matos J."/>
            <person name="Miguel C.M."/>
            <person name="Oliveira M.M."/>
            <person name="Ricardo C.P."/>
            <person name="Goncalves S."/>
        </authorList>
    </citation>
    <scope>NUCLEOTIDE SEQUENCE [LARGE SCALE GENOMIC DNA]</scope>
    <source>
        <strain evidence="2">cv. HL8</strain>
    </source>
</reference>
<dbReference type="AlphaFoldDB" id="A0AAW0KF69"/>
<gene>
    <name evidence="1" type="ORF">CFP56_021051</name>
</gene>